<sequence>MASSSLLSSSTRDPDSSSVRPRNRRLISVEGGGEGATSRESSTIRGTARLASGSSTPLRDASPLPTHRLDVAPPERGRHDDSRRKKGPAGGAGFGFGLFEGSWATSWGAVQDIATSWISGGSRTETSNDRRAPLGTGHANRGRNGGAKPSRPWAQEATLTNTRPTIHNVGAGILAEREAALIAARTASVLESHDGVNGGLDVSGRFKHRTSDDVSRPATDPANELEDTLAYIHHVKPTDTYFGVILKYGCREEPFKKLNGLWSRDSISTRKWVAMPVDACEVKGKPCAGPSAASQKVDLLAPTPEAEIDDYGWRGTSLTTQQKADDVFGPSLNGSHAPEETGTAEDGDRPWTHVRWVSLDSFTEPVEIGRVCRKAMGYFPPRRKKSLLLTTGSTVSTPRQSLDVQSSVLGSVDGPDRGGPSSRRQSTLSSRPNLSSSVTGVSTPASTRSRMGSVNADARPAWMRRPGGVGSLNQSVRTPGPDKDPLNSWAKKHFPALVIDSIPSTSTTPIGTPQFGVPGDISVIAERSSVDTRDPAAPGARGTGLDRAAASVETWLRGAFAKRPGTPTGQAHWGEDSNDLIELTDTQSDDDRRASAEPSQTGLPSLLGVGREMGRSRSDMAVPVTTGRARLGATARAPASSPLGASGGAKNKDD</sequence>
<dbReference type="STRING" id="41688.A0A2N3NGI3"/>
<feature type="compositionally biased region" description="Basic and acidic residues" evidence="1">
    <location>
        <begin position="67"/>
        <end position="83"/>
    </location>
</feature>
<organism evidence="2 3">
    <name type="scientific">Lomentospora prolificans</name>
    <dbReference type="NCBI Taxonomy" id="41688"/>
    <lineage>
        <taxon>Eukaryota</taxon>
        <taxon>Fungi</taxon>
        <taxon>Dikarya</taxon>
        <taxon>Ascomycota</taxon>
        <taxon>Pezizomycotina</taxon>
        <taxon>Sordariomycetes</taxon>
        <taxon>Hypocreomycetidae</taxon>
        <taxon>Microascales</taxon>
        <taxon>Microascaceae</taxon>
        <taxon>Lomentospora</taxon>
    </lineage>
</organism>
<dbReference type="EMBL" id="NLAX01000008">
    <property type="protein sequence ID" value="PKS11569.1"/>
    <property type="molecule type" value="Genomic_DNA"/>
</dbReference>
<dbReference type="InterPro" id="IPR036779">
    <property type="entry name" value="LysM_dom_sf"/>
</dbReference>
<feature type="compositionally biased region" description="Low complexity" evidence="1">
    <location>
        <begin position="625"/>
        <end position="639"/>
    </location>
</feature>
<accession>A0A2N3NGI3</accession>
<feature type="compositionally biased region" description="Polar residues" evidence="1">
    <location>
        <begin position="398"/>
        <end position="409"/>
    </location>
</feature>
<feature type="region of interest" description="Disordered" evidence="1">
    <location>
        <begin position="390"/>
        <end position="486"/>
    </location>
</feature>
<reference evidence="2 3" key="1">
    <citation type="journal article" date="2017" name="G3 (Bethesda)">
        <title>First Draft Genome Sequence of the Pathogenic Fungus Lomentospora prolificans (Formerly Scedosporium prolificans).</title>
        <authorList>
            <person name="Luo R."/>
            <person name="Zimin A."/>
            <person name="Workman R."/>
            <person name="Fan Y."/>
            <person name="Pertea G."/>
            <person name="Grossman N."/>
            <person name="Wear M.P."/>
            <person name="Jia B."/>
            <person name="Miller H."/>
            <person name="Casadevall A."/>
            <person name="Timp W."/>
            <person name="Zhang S.X."/>
            <person name="Salzberg S.L."/>
        </authorList>
    </citation>
    <scope>NUCLEOTIDE SEQUENCE [LARGE SCALE GENOMIC DNA]</scope>
    <source>
        <strain evidence="2 3">JHH-5317</strain>
    </source>
</reference>
<evidence type="ECO:0008006" key="4">
    <source>
        <dbReference type="Google" id="ProtNLM"/>
    </source>
</evidence>
<dbReference type="PANTHER" id="PTHR20932">
    <property type="entry name" value="LYSM AND PUTATIVE PEPTIDOGLYCAN-BINDING DOMAIN-CONTAINING PROTEIN"/>
    <property type="match status" value="1"/>
</dbReference>
<evidence type="ECO:0000313" key="3">
    <source>
        <dbReference type="Proteomes" id="UP000233524"/>
    </source>
</evidence>
<comment type="caution">
    <text evidence="2">The sequence shown here is derived from an EMBL/GenBank/DDBJ whole genome shotgun (WGS) entry which is preliminary data.</text>
</comment>
<feature type="region of interest" description="Disordered" evidence="1">
    <location>
        <begin position="119"/>
        <end position="161"/>
    </location>
</feature>
<feature type="compositionally biased region" description="Low complexity" evidence="1">
    <location>
        <begin position="426"/>
        <end position="437"/>
    </location>
</feature>
<feature type="compositionally biased region" description="Polar residues" evidence="1">
    <location>
        <begin position="438"/>
        <end position="452"/>
    </location>
</feature>
<feature type="compositionally biased region" description="Low complexity" evidence="1">
    <location>
        <begin position="1"/>
        <end position="20"/>
    </location>
</feature>
<dbReference type="Proteomes" id="UP000233524">
    <property type="component" value="Unassembled WGS sequence"/>
</dbReference>
<feature type="region of interest" description="Disordered" evidence="1">
    <location>
        <begin position="325"/>
        <end position="349"/>
    </location>
</feature>
<dbReference type="VEuPathDB" id="FungiDB:jhhlp_003334"/>
<dbReference type="InParanoid" id="A0A2N3NGI3"/>
<evidence type="ECO:0000256" key="1">
    <source>
        <dbReference type="SAM" id="MobiDB-lite"/>
    </source>
</evidence>
<dbReference type="InterPro" id="IPR045030">
    <property type="entry name" value="LYSM1-4"/>
</dbReference>
<dbReference type="OrthoDB" id="2192830at2759"/>
<dbReference type="AlphaFoldDB" id="A0A2N3NGI3"/>
<feature type="region of interest" description="Disordered" evidence="1">
    <location>
        <begin position="587"/>
        <end position="654"/>
    </location>
</feature>
<keyword evidence="3" id="KW-1185">Reference proteome</keyword>
<evidence type="ECO:0000313" key="2">
    <source>
        <dbReference type="EMBL" id="PKS11569.1"/>
    </source>
</evidence>
<name>A0A2N3NGI3_9PEZI</name>
<proteinExistence type="predicted"/>
<gene>
    <name evidence="2" type="ORF">jhhlp_003334</name>
</gene>
<protein>
    <recommendedName>
        <fullName evidence="4">LysM domain-containing protein</fullName>
    </recommendedName>
</protein>
<dbReference type="PANTHER" id="PTHR20932:SF8">
    <property type="entry name" value="LD22649P"/>
    <property type="match status" value="1"/>
</dbReference>
<feature type="region of interest" description="Disordered" evidence="1">
    <location>
        <begin position="1"/>
        <end position="89"/>
    </location>
</feature>
<dbReference type="Gene3D" id="3.10.350.10">
    <property type="entry name" value="LysM domain"/>
    <property type="match status" value="1"/>
</dbReference>